<evidence type="ECO:0000313" key="4">
    <source>
        <dbReference type="Proteomes" id="UP000243525"/>
    </source>
</evidence>
<gene>
    <name evidence="3" type="ORF">C8N47_104117</name>
</gene>
<dbReference type="EMBL" id="QAAD01000004">
    <property type="protein sequence ID" value="PTN09572.1"/>
    <property type="molecule type" value="Genomic_DNA"/>
</dbReference>
<feature type="chain" id="PRO_5015395346" description="Adenylosuccinate synthetase" evidence="2">
    <location>
        <begin position="21"/>
        <end position="65"/>
    </location>
</feature>
<keyword evidence="1" id="KW-0812">Transmembrane</keyword>
<keyword evidence="4" id="KW-1185">Reference proteome</keyword>
<comment type="caution">
    <text evidence="3">The sequence shown here is derived from an EMBL/GenBank/DDBJ whole genome shotgun (WGS) entry which is preliminary data.</text>
</comment>
<feature type="signal peptide" evidence="2">
    <location>
        <begin position="1"/>
        <end position="20"/>
    </location>
</feature>
<evidence type="ECO:0000256" key="2">
    <source>
        <dbReference type="SAM" id="SignalP"/>
    </source>
</evidence>
<feature type="transmembrane region" description="Helical" evidence="1">
    <location>
        <begin position="36"/>
        <end position="58"/>
    </location>
</feature>
<dbReference type="RefSeq" id="WP_107821471.1">
    <property type="nucleotide sequence ID" value="NZ_OY782574.1"/>
</dbReference>
<protein>
    <recommendedName>
        <fullName evidence="5">Adenylosuccinate synthetase</fullName>
    </recommendedName>
</protein>
<reference evidence="3 4" key="1">
    <citation type="submission" date="2018-04" db="EMBL/GenBank/DDBJ databases">
        <title>Genomic Encyclopedia of Archaeal and Bacterial Type Strains, Phase II (KMG-II): from individual species to whole genera.</title>
        <authorList>
            <person name="Goeker M."/>
        </authorList>
    </citation>
    <scope>NUCLEOTIDE SEQUENCE [LARGE SCALE GENOMIC DNA]</scope>
    <source>
        <strain evidence="3 4">DSM 28823</strain>
    </source>
</reference>
<evidence type="ECO:0000256" key="1">
    <source>
        <dbReference type="SAM" id="Phobius"/>
    </source>
</evidence>
<evidence type="ECO:0000313" key="3">
    <source>
        <dbReference type="EMBL" id="PTN09572.1"/>
    </source>
</evidence>
<dbReference type="AlphaFoldDB" id="A0A2T5C458"/>
<dbReference type="Proteomes" id="UP000243525">
    <property type="component" value="Unassembled WGS sequence"/>
</dbReference>
<sequence length="65" mass="7762">MKQRITYLLALLFMTIPAMSQTPDMYPPTVPEPVEFTTLNVILYLVIPVLLVIFLIYYRRMKRRK</sequence>
<accession>A0A2T5C458</accession>
<name>A0A2T5C458_9BACT</name>
<organism evidence="3 4">
    <name type="scientific">Mangrovibacterium marinum</name>
    <dbReference type="NCBI Taxonomy" id="1639118"/>
    <lineage>
        <taxon>Bacteria</taxon>
        <taxon>Pseudomonadati</taxon>
        <taxon>Bacteroidota</taxon>
        <taxon>Bacteroidia</taxon>
        <taxon>Marinilabiliales</taxon>
        <taxon>Prolixibacteraceae</taxon>
        <taxon>Mangrovibacterium</taxon>
    </lineage>
</organism>
<keyword evidence="1" id="KW-0472">Membrane</keyword>
<keyword evidence="1" id="KW-1133">Transmembrane helix</keyword>
<evidence type="ECO:0008006" key="5">
    <source>
        <dbReference type="Google" id="ProtNLM"/>
    </source>
</evidence>
<keyword evidence="2" id="KW-0732">Signal</keyword>
<proteinExistence type="predicted"/>